<organism evidence="1">
    <name type="scientific">Utricularia reniformis</name>
    <dbReference type="NCBI Taxonomy" id="192314"/>
    <lineage>
        <taxon>Eukaryota</taxon>
        <taxon>Viridiplantae</taxon>
        <taxon>Streptophyta</taxon>
        <taxon>Embryophyta</taxon>
        <taxon>Tracheophyta</taxon>
        <taxon>Spermatophyta</taxon>
        <taxon>Magnoliopsida</taxon>
        <taxon>eudicotyledons</taxon>
        <taxon>Gunneridae</taxon>
        <taxon>Pentapetalae</taxon>
        <taxon>asterids</taxon>
        <taxon>lamiids</taxon>
        <taxon>Lamiales</taxon>
        <taxon>Lentibulariaceae</taxon>
        <taxon>Utricularia</taxon>
    </lineage>
</organism>
<name>A0A1Y0B0F4_9LAMI</name>
<dbReference type="AlphaFoldDB" id="A0A1Y0B0F4"/>
<reference evidence="1" key="1">
    <citation type="submission" date="2017-03" db="EMBL/GenBank/DDBJ databases">
        <title>The mitochondrial genome of the carnivorous plant Utricularia reniformis (Lentibulariaceae): structure, comparative analysis and evolutionary landmarks.</title>
        <authorList>
            <person name="Silva S.R."/>
            <person name="Alvarenga D.O."/>
            <person name="Michael T.P."/>
            <person name="Miranda V.F.O."/>
            <person name="Varani A.M."/>
        </authorList>
    </citation>
    <scope>NUCLEOTIDE SEQUENCE</scope>
</reference>
<gene>
    <name evidence="1" type="ORF">AEK19_MT0677</name>
</gene>
<sequence>MFHCTKGRSTKKIFQQIDQFKEVNSAEPEGRGIESRIPGSLTLDVISESDFPRSVQLSDPFGN</sequence>
<dbReference type="EMBL" id="KY774314">
    <property type="protein sequence ID" value="ART30926.1"/>
    <property type="molecule type" value="Genomic_DNA"/>
</dbReference>
<protein>
    <submittedName>
        <fullName evidence="1">Uncharacterized protein</fullName>
    </submittedName>
</protein>
<evidence type="ECO:0000313" key="1">
    <source>
        <dbReference type="EMBL" id="ART30926.1"/>
    </source>
</evidence>
<proteinExistence type="predicted"/>
<accession>A0A1Y0B0F4</accession>
<keyword evidence="1" id="KW-0496">Mitochondrion</keyword>
<geneLocation type="mitochondrion" evidence="1"/>